<organism evidence="6 7">
    <name type="scientific">Flavobacterium nitrogenifigens</name>
    <dbReference type="NCBI Taxonomy" id="1617283"/>
    <lineage>
        <taxon>Bacteria</taxon>
        <taxon>Pseudomonadati</taxon>
        <taxon>Bacteroidota</taxon>
        <taxon>Flavobacteriia</taxon>
        <taxon>Flavobacteriales</taxon>
        <taxon>Flavobacteriaceae</taxon>
        <taxon>Flavobacterium</taxon>
    </lineage>
</organism>
<reference evidence="6 7" key="1">
    <citation type="submission" date="2017-05" db="EMBL/GenBank/DDBJ databases">
        <authorList>
            <person name="Varghese N."/>
            <person name="Submissions S."/>
        </authorList>
    </citation>
    <scope>NUCLEOTIDE SEQUENCE [LARGE SCALE GENOMIC DNA]</scope>
    <source>
        <strain evidence="6 7">DSM 29982</strain>
    </source>
</reference>
<dbReference type="Proteomes" id="UP000319267">
    <property type="component" value="Unassembled WGS sequence"/>
</dbReference>
<dbReference type="PANTHER" id="PTHR47566:SF1">
    <property type="entry name" value="PROTEIN NUD1"/>
    <property type="match status" value="1"/>
</dbReference>
<evidence type="ECO:0000256" key="4">
    <source>
        <dbReference type="SAM" id="SignalP"/>
    </source>
</evidence>
<evidence type="ECO:0000313" key="7">
    <source>
        <dbReference type="Proteomes" id="UP000319267"/>
    </source>
</evidence>
<proteinExistence type="predicted"/>
<dbReference type="InterPro" id="IPR052574">
    <property type="entry name" value="CDIRP"/>
</dbReference>
<dbReference type="PANTHER" id="PTHR47566">
    <property type="match status" value="1"/>
</dbReference>
<dbReference type="GO" id="GO:0035591">
    <property type="term" value="F:signaling adaptor activity"/>
    <property type="evidence" value="ECO:0007669"/>
    <property type="project" value="TreeGrafter"/>
</dbReference>
<protein>
    <submittedName>
        <fullName evidence="6">Por secretion system C-terminal sorting domain-containing protein</fullName>
    </submittedName>
</protein>
<evidence type="ECO:0000259" key="5">
    <source>
        <dbReference type="Pfam" id="PF18962"/>
    </source>
</evidence>
<keyword evidence="2 4" id="KW-0732">Signal</keyword>
<dbReference type="AlphaFoldDB" id="A0A521CMF2"/>
<evidence type="ECO:0000256" key="3">
    <source>
        <dbReference type="ARBA" id="ARBA00022737"/>
    </source>
</evidence>
<evidence type="ECO:0000313" key="6">
    <source>
        <dbReference type="EMBL" id="SMO60545.1"/>
    </source>
</evidence>
<dbReference type="InterPro" id="IPR026444">
    <property type="entry name" value="Secre_tail"/>
</dbReference>
<sequence>MSFLMKTKLHLFLLLLTSFSFYAQSTLIPDLNFENKLIKLGIDSGTPDGKVLTSRIANLTTLDVSSSSINNLTGIQDFVRLVDLKCYSNNLVDLDLSKNTVLKTLNCDKNKLIGLNLDKNVALTSISCEENQIKSLDVSRSTSLITLYCKQNEITSLDLSKNIALTKVNCAYNKLTLLNVSKNVNLTQLECERNQLTSLDLNSPNLAILSCAYNKITILDVSKNPKLTEFSCNNNSLTYLNLHNLKNTLLTYIDFTINPDLDCIVVDNLYYSNANWPTKKDDTANYVPFCGVKYTLIPDRNFEQKLVSLGLDDEVNGAVLTEKIVKVERINVSELHIQDLTGIEDFKALTSLNCSHNQITNLNVSKNILLSYLNCSYNYIATLDITKNTLLNEFDCHSNRLTALDVSKNLELHYLDCGSNKIVILDISKNYDLRQLSCGLNKLLSLNLKNGNNGAWLGLSYAYMRDNPNLTCIQLDERSKGYEFKLYSDPIAKYSSNCPTYTMIPDSNFEDKLIALKIDTDGKNGIVATSSISGITSLDVSSSFIADLTGIQDFIALTNLNCSSNLLKILDVSNNSKLTNFSCSSNQLISLNLKNGNNTILNTKYSDFKNNPNLTCIKVDNPTYSNLNWATIKNTEAKYATDCATLGLDDSIFVHAIMYPNPTKGEININNIALDKATVYNSLGQLVKSFTLNNASTDNTIDLSGLVRGVYYVYLINGDAASAKKIILE</sequence>
<evidence type="ECO:0000256" key="1">
    <source>
        <dbReference type="ARBA" id="ARBA00022614"/>
    </source>
</evidence>
<dbReference type="InterPro" id="IPR032675">
    <property type="entry name" value="LRR_dom_sf"/>
</dbReference>
<dbReference type="Gene3D" id="3.80.10.10">
    <property type="entry name" value="Ribonuclease Inhibitor"/>
    <property type="match status" value="3"/>
</dbReference>
<evidence type="ECO:0000256" key="2">
    <source>
        <dbReference type="ARBA" id="ARBA00022729"/>
    </source>
</evidence>
<keyword evidence="7" id="KW-1185">Reference proteome</keyword>
<keyword evidence="1" id="KW-0433">Leucine-rich repeat</keyword>
<keyword evidence="3" id="KW-0677">Repeat</keyword>
<feature type="chain" id="PRO_5021819835" evidence="4">
    <location>
        <begin position="24"/>
        <end position="729"/>
    </location>
</feature>
<accession>A0A521CMF2</accession>
<dbReference type="SUPFAM" id="SSF52058">
    <property type="entry name" value="L domain-like"/>
    <property type="match status" value="2"/>
</dbReference>
<feature type="signal peptide" evidence="4">
    <location>
        <begin position="1"/>
        <end position="23"/>
    </location>
</feature>
<dbReference type="Pfam" id="PF18962">
    <property type="entry name" value="Por_Secre_tail"/>
    <property type="match status" value="1"/>
</dbReference>
<dbReference type="OrthoDB" id="3179827at2"/>
<dbReference type="NCBIfam" id="TIGR04183">
    <property type="entry name" value="Por_Secre_tail"/>
    <property type="match status" value="1"/>
</dbReference>
<dbReference type="EMBL" id="FXTQ01000002">
    <property type="protein sequence ID" value="SMO60545.1"/>
    <property type="molecule type" value="Genomic_DNA"/>
</dbReference>
<feature type="domain" description="Secretion system C-terminal sorting" evidence="5">
    <location>
        <begin position="658"/>
        <end position="727"/>
    </location>
</feature>
<name>A0A521CMF2_9FLAO</name>
<gene>
    <name evidence="6" type="ORF">SAMN06265220_102482</name>
</gene>